<accession>A0A927N123</accession>
<evidence type="ECO:0000259" key="2">
    <source>
        <dbReference type="SMART" id="SM00419"/>
    </source>
</evidence>
<dbReference type="Proteomes" id="UP000638648">
    <property type="component" value="Unassembled WGS sequence"/>
</dbReference>
<keyword evidence="3" id="KW-0418">Kinase</keyword>
<dbReference type="InterPro" id="IPR036390">
    <property type="entry name" value="WH_DNA-bd_sf"/>
</dbReference>
<dbReference type="PANTHER" id="PTHR18964">
    <property type="entry name" value="ROK (REPRESSOR, ORF, KINASE) FAMILY"/>
    <property type="match status" value="1"/>
</dbReference>
<dbReference type="RefSeq" id="WP_192753598.1">
    <property type="nucleotide sequence ID" value="NZ_BAABJL010000131.1"/>
</dbReference>
<dbReference type="GO" id="GO:0006355">
    <property type="term" value="P:regulation of DNA-templated transcription"/>
    <property type="evidence" value="ECO:0007669"/>
    <property type="project" value="InterPro"/>
</dbReference>
<dbReference type="SMART" id="SM00419">
    <property type="entry name" value="HTH_CRP"/>
    <property type="match status" value="1"/>
</dbReference>
<dbReference type="InterPro" id="IPR012318">
    <property type="entry name" value="HTH_CRP"/>
</dbReference>
<reference evidence="3" key="1">
    <citation type="submission" date="2020-10" db="EMBL/GenBank/DDBJ databases">
        <title>Sequencing the genomes of 1000 actinobacteria strains.</title>
        <authorList>
            <person name="Klenk H.-P."/>
        </authorList>
    </citation>
    <scope>NUCLEOTIDE SEQUENCE</scope>
    <source>
        <strain evidence="3">DSM 45354</strain>
    </source>
</reference>
<keyword evidence="3" id="KW-0808">Transferase</keyword>
<organism evidence="3 4">
    <name type="scientific">Actinopolymorpha pittospori</name>
    <dbReference type="NCBI Taxonomy" id="648752"/>
    <lineage>
        <taxon>Bacteria</taxon>
        <taxon>Bacillati</taxon>
        <taxon>Actinomycetota</taxon>
        <taxon>Actinomycetes</taxon>
        <taxon>Propionibacteriales</taxon>
        <taxon>Actinopolymorphaceae</taxon>
        <taxon>Actinopolymorpha</taxon>
    </lineage>
</organism>
<keyword evidence="4" id="KW-1185">Reference proteome</keyword>
<dbReference type="InterPro" id="IPR036388">
    <property type="entry name" value="WH-like_DNA-bd_sf"/>
</dbReference>
<dbReference type="PANTHER" id="PTHR18964:SF149">
    <property type="entry name" value="BIFUNCTIONAL UDP-N-ACETYLGLUCOSAMINE 2-EPIMERASE_N-ACETYLMANNOSAMINE KINASE"/>
    <property type="match status" value="1"/>
</dbReference>
<dbReference type="InterPro" id="IPR005471">
    <property type="entry name" value="Tscrpt_reg_IclR_N"/>
</dbReference>
<dbReference type="CDD" id="cd23763">
    <property type="entry name" value="ASKHA_ATPase_ROK"/>
    <property type="match status" value="1"/>
</dbReference>
<evidence type="ECO:0000313" key="4">
    <source>
        <dbReference type="Proteomes" id="UP000638648"/>
    </source>
</evidence>
<dbReference type="GO" id="GO:0016301">
    <property type="term" value="F:kinase activity"/>
    <property type="evidence" value="ECO:0007669"/>
    <property type="project" value="UniProtKB-KW"/>
</dbReference>
<sequence length="375" mass="39844">MAQQSANAPLLRRMNARTVFDAIWRGHPISRAEIARHVGMAKPTVSHVLQDLGAAGLVRESPAPDGVVRQRNITFEPVPRSAYVLGIDVGGRFLRAALASLDGETTAREDLTHTDLDAAALPWLALRLRDRLLDQAGVSLDRLEEIVVGMPGIIHPATGKIRKVNPSRIDGYPIVEALSVSLEHPVTVENDINLAALGERWRGLGQGVDDFAFLSVGTGVGAGLVLRGHLYRGHSGAAGEIDLPGDADSPAAHAISAFAHRLYGHTPPSVPEIFATAQDDPTARLVLHEEARRIACAIAPIARVNDVELVVLGGGIGSHCGPLLEEVRAELSSRVQSPPRIEISALGDAPVLIGALALGTETCKAEIVTRRFNDS</sequence>
<protein>
    <submittedName>
        <fullName evidence="3">NBD/HSP70 family sugar kinase</fullName>
    </submittedName>
</protein>
<dbReference type="EMBL" id="JADBEM010000001">
    <property type="protein sequence ID" value="MBE1610194.1"/>
    <property type="molecule type" value="Genomic_DNA"/>
</dbReference>
<comment type="similarity">
    <text evidence="1">Belongs to the ROK (NagC/XylR) family.</text>
</comment>
<dbReference type="Pfam" id="PF09339">
    <property type="entry name" value="HTH_IclR"/>
    <property type="match status" value="1"/>
</dbReference>
<dbReference type="CDD" id="cd00090">
    <property type="entry name" value="HTH_ARSR"/>
    <property type="match status" value="1"/>
</dbReference>
<feature type="domain" description="HTH crp-type" evidence="2">
    <location>
        <begin position="21"/>
        <end position="72"/>
    </location>
</feature>
<dbReference type="InterPro" id="IPR011991">
    <property type="entry name" value="ArsR-like_HTH"/>
</dbReference>
<dbReference type="Gene3D" id="3.30.420.40">
    <property type="match status" value="3"/>
</dbReference>
<comment type="caution">
    <text evidence="3">The sequence shown here is derived from an EMBL/GenBank/DDBJ whole genome shotgun (WGS) entry which is preliminary data.</text>
</comment>
<dbReference type="InterPro" id="IPR000600">
    <property type="entry name" value="ROK"/>
</dbReference>
<evidence type="ECO:0000256" key="1">
    <source>
        <dbReference type="ARBA" id="ARBA00006479"/>
    </source>
</evidence>
<dbReference type="GO" id="GO:0003677">
    <property type="term" value="F:DNA binding"/>
    <property type="evidence" value="ECO:0007669"/>
    <property type="project" value="InterPro"/>
</dbReference>
<proteinExistence type="inferred from homology"/>
<gene>
    <name evidence="3" type="ORF">HEB94_007042</name>
</gene>
<dbReference type="Gene3D" id="1.10.10.10">
    <property type="entry name" value="Winged helix-like DNA-binding domain superfamily/Winged helix DNA-binding domain"/>
    <property type="match status" value="1"/>
</dbReference>
<dbReference type="AlphaFoldDB" id="A0A927N123"/>
<name>A0A927N123_9ACTN</name>
<dbReference type="Pfam" id="PF00480">
    <property type="entry name" value="ROK"/>
    <property type="match status" value="2"/>
</dbReference>
<dbReference type="InterPro" id="IPR043129">
    <property type="entry name" value="ATPase_NBD"/>
</dbReference>
<dbReference type="SUPFAM" id="SSF46785">
    <property type="entry name" value="Winged helix' DNA-binding domain"/>
    <property type="match status" value="1"/>
</dbReference>
<dbReference type="SUPFAM" id="SSF53067">
    <property type="entry name" value="Actin-like ATPase domain"/>
    <property type="match status" value="1"/>
</dbReference>
<evidence type="ECO:0000313" key="3">
    <source>
        <dbReference type="EMBL" id="MBE1610194.1"/>
    </source>
</evidence>